<keyword evidence="4 5" id="KW-0479">Metal-binding</keyword>
<accession>A0A4P7VK91</accession>
<evidence type="ECO:0000313" key="7">
    <source>
        <dbReference type="Proteomes" id="UP000297031"/>
    </source>
</evidence>
<dbReference type="InterPro" id="IPR002678">
    <property type="entry name" value="DUF34/NIF3"/>
</dbReference>
<dbReference type="OrthoDB" id="9792792at2"/>
<dbReference type="AlphaFoldDB" id="A0A4P7VK91"/>
<evidence type="ECO:0000256" key="3">
    <source>
        <dbReference type="ARBA" id="ARBA00022112"/>
    </source>
</evidence>
<evidence type="ECO:0000256" key="5">
    <source>
        <dbReference type="PIRSR" id="PIRSR602678-1"/>
    </source>
</evidence>
<evidence type="ECO:0000256" key="1">
    <source>
        <dbReference type="ARBA" id="ARBA00006964"/>
    </source>
</evidence>
<dbReference type="GO" id="GO:0005737">
    <property type="term" value="C:cytoplasm"/>
    <property type="evidence" value="ECO:0007669"/>
    <property type="project" value="TreeGrafter"/>
</dbReference>
<feature type="binding site" evidence="5">
    <location>
        <position position="64"/>
    </location>
    <ligand>
        <name>a divalent metal cation</name>
        <dbReference type="ChEBI" id="CHEBI:60240"/>
        <label>2</label>
    </ligand>
</feature>
<dbReference type="PANTHER" id="PTHR13799:SF14">
    <property type="entry name" value="GTP CYCLOHYDROLASE 1 TYPE 2 HOMOLOG"/>
    <property type="match status" value="1"/>
</dbReference>
<dbReference type="KEGG" id="mgod:E7746_09755"/>
<dbReference type="PANTHER" id="PTHR13799">
    <property type="entry name" value="NGG1 INTERACTING FACTOR 3"/>
    <property type="match status" value="1"/>
</dbReference>
<dbReference type="RefSeq" id="WP_123396246.1">
    <property type="nucleotide sequence ID" value="NZ_CANQMU010000009.1"/>
</dbReference>
<comment type="subunit">
    <text evidence="2">Homohexamer.</text>
</comment>
<dbReference type="InterPro" id="IPR036069">
    <property type="entry name" value="DUF34/NIF3_sf"/>
</dbReference>
<dbReference type="FunFam" id="3.40.1390.30:FF:000001">
    <property type="entry name" value="GTP cyclohydrolase 1 type 2"/>
    <property type="match status" value="1"/>
</dbReference>
<keyword evidence="7" id="KW-1185">Reference proteome</keyword>
<dbReference type="Pfam" id="PF01784">
    <property type="entry name" value="DUF34_NIF3"/>
    <property type="match status" value="1"/>
</dbReference>
<proteinExistence type="inferred from homology"/>
<comment type="similarity">
    <text evidence="1">Belongs to the GTP cyclohydrolase I type 2/NIF3 family.</text>
</comment>
<dbReference type="Proteomes" id="UP000297031">
    <property type="component" value="Chromosome"/>
</dbReference>
<evidence type="ECO:0000256" key="4">
    <source>
        <dbReference type="ARBA" id="ARBA00022723"/>
    </source>
</evidence>
<dbReference type="NCBIfam" id="TIGR00486">
    <property type="entry name" value="YbgI_SA1388"/>
    <property type="match status" value="1"/>
</dbReference>
<evidence type="ECO:0000256" key="2">
    <source>
        <dbReference type="ARBA" id="ARBA00011643"/>
    </source>
</evidence>
<feature type="binding site" evidence="5">
    <location>
        <position position="228"/>
    </location>
    <ligand>
        <name>a divalent metal cation</name>
        <dbReference type="ChEBI" id="CHEBI:60240"/>
        <label>1</label>
    </ligand>
</feature>
<protein>
    <recommendedName>
        <fullName evidence="3">GTP cyclohydrolase 1 type 2 homolog</fullName>
    </recommendedName>
</protein>
<feature type="binding site" evidence="5">
    <location>
        <position position="65"/>
    </location>
    <ligand>
        <name>a divalent metal cation</name>
        <dbReference type="ChEBI" id="CHEBI:60240"/>
        <label>1</label>
    </ligand>
</feature>
<feature type="binding site" evidence="5">
    <location>
        <position position="224"/>
    </location>
    <ligand>
        <name>a divalent metal cation</name>
        <dbReference type="ChEBI" id="CHEBI:60240"/>
        <label>1</label>
    </ligand>
</feature>
<dbReference type="SUPFAM" id="SSF102705">
    <property type="entry name" value="NIF3 (NGG1p interacting factor 3)-like"/>
    <property type="match status" value="1"/>
</dbReference>
<name>A0A4P7VK91_9BACT</name>
<reference evidence="6 7" key="1">
    <citation type="submission" date="2019-02" db="EMBL/GenBank/DDBJ databases">
        <title>Isolation and identification of novel species under the genus Muribaculum.</title>
        <authorList>
            <person name="Miyake S."/>
            <person name="Ding Y."/>
            <person name="Low A."/>
            <person name="Soh M."/>
            <person name="Seedorf H."/>
        </authorList>
    </citation>
    <scope>NUCLEOTIDE SEQUENCE [LARGE SCALE GENOMIC DNA]</scope>
    <source>
        <strain evidence="6 7">TLL-A4</strain>
    </source>
</reference>
<evidence type="ECO:0000313" key="6">
    <source>
        <dbReference type="EMBL" id="QCD36142.1"/>
    </source>
</evidence>
<gene>
    <name evidence="6" type="ORF">E7746_09755</name>
</gene>
<sequence length="261" mass="28103">MLISDIIAAIEQEAPLSLQESYDNAGMQVGDKSALCTGVLLCVDVTPSVIDEAIERDCNLVVSHHPLIFRGLKHITGATPQELAIIKAITAGVAVYSAHTNLDSASRGVNYTLARRLGIAKPSPLECPDPANPGIGLGAVGDLELPLTPMKLIERVKLVCQSPITRCSALPCSMITRIALCGGSGASLINAAIAHKAQAFVTSDVKYHDFVDYSDRLLIIDIGHYESEMCTKHIFYHILSGKFPNFAVNYSETEKNPINYL</sequence>
<feature type="binding site" evidence="5">
    <location>
        <position position="103"/>
    </location>
    <ligand>
        <name>a divalent metal cation</name>
        <dbReference type="ChEBI" id="CHEBI:60240"/>
        <label>1</label>
    </ligand>
</feature>
<organism evidence="6 7">
    <name type="scientific">Muribaculum gordoncarteri</name>
    <dbReference type="NCBI Taxonomy" id="2530390"/>
    <lineage>
        <taxon>Bacteria</taxon>
        <taxon>Pseudomonadati</taxon>
        <taxon>Bacteroidota</taxon>
        <taxon>Bacteroidia</taxon>
        <taxon>Bacteroidales</taxon>
        <taxon>Muribaculaceae</taxon>
        <taxon>Muribaculum</taxon>
    </lineage>
</organism>
<dbReference type="EMBL" id="CP039393">
    <property type="protein sequence ID" value="QCD36142.1"/>
    <property type="molecule type" value="Genomic_DNA"/>
</dbReference>
<dbReference type="GO" id="GO:0046872">
    <property type="term" value="F:metal ion binding"/>
    <property type="evidence" value="ECO:0007669"/>
    <property type="project" value="UniProtKB-KW"/>
</dbReference>
<dbReference type="Gene3D" id="3.40.1390.30">
    <property type="entry name" value="NIF3 (NGG1p interacting factor 3)-like"/>
    <property type="match status" value="2"/>
</dbReference>